<evidence type="ECO:0000256" key="5">
    <source>
        <dbReference type="ARBA" id="ARBA00023014"/>
    </source>
</evidence>
<evidence type="ECO:0000313" key="7">
    <source>
        <dbReference type="EMBL" id="GAG98194.1"/>
    </source>
</evidence>
<sequence length="124" mass="13582">RMTFQDPCYLGRHNGIFDAPRTVINAIPGIDFVEMADSYLDGLCCGGGGGRMWLETEAGERFSDSRIQQARDTNSDYLVTACPFCVVCLEDSAKSINGCEMQVFDLAEVVAQALEPIKQRGIHG</sequence>
<dbReference type="PANTHER" id="PTHR43255:SF1">
    <property type="entry name" value="IRON-SULFUR-BINDING OXIDOREDUCTASE FADF-RELATED"/>
    <property type="match status" value="1"/>
</dbReference>
<gene>
    <name evidence="7" type="ORF">S01H4_47314</name>
</gene>
<keyword evidence="1" id="KW-0004">4Fe-4S</keyword>
<dbReference type="GO" id="GO:0005886">
    <property type="term" value="C:plasma membrane"/>
    <property type="evidence" value="ECO:0007669"/>
    <property type="project" value="TreeGrafter"/>
</dbReference>
<keyword evidence="5" id="KW-0411">Iron-sulfur</keyword>
<protein>
    <recommendedName>
        <fullName evidence="6">Cysteine-rich domain-containing protein</fullName>
    </recommendedName>
</protein>
<feature type="non-terminal residue" evidence="7">
    <location>
        <position position="1"/>
    </location>
</feature>
<comment type="caution">
    <text evidence="7">The sequence shown here is derived from an EMBL/GenBank/DDBJ whole genome shotgun (WGS) entry which is preliminary data.</text>
</comment>
<dbReference type="PANTHER" id="PTHR43255">
    <property type="entry name" value="IRON-SULFUR-BINDING OXIDOREDUCTASE FADF-RELATED-RELATED"/>
    <property type="match status" value="1"/>
</dbReference>
<dbReference type="InterPro" id="IPR004017">
    <property type="entry name" value="Cys_rich_dom"/>
</dbReference>
<dbReference type="Pfam" id="PF02754">
    <property type="entry name" value="CCG"/>
    <property type="match status" value="1"/>
</dbReference>
<dbReference type="GO" id="GO:0016491">
    <property type="term" value="F:oxidoreductase activity"/>
    <property type="evidence" value="ECO:0007669"/>
    <property type="project" value="UniProtKB-KW"/>
</dbReference>
<dbReference type="InterPro" id="IPR051460">
    <property type="entry name" value="HdrC_iron-sulfur_subunit"/>
</dbReference>
<evidence type="ECO:0000259" key="6">
    <source>
        <dbReference type="Pfam" id="PF02754"/>
    </source>
</evidence>
<evidence type="ECO:0000256" key="3">
    <source>
        <dbReference type="ARBA" id="ARBA00023002"/>
    </source>
</evidence>
<evidence type="ECO:0000256" key="2">
    <source>
        <dbReference type="ARBA" id="ARBA00022723"/>
    </source>
</evidence>
<keyword evidence="3" id="KW-0560">Oxidoreductase</keyword>
<organism evidence="7">
    <name type="scientific">marine sediment metagenome</name>
    <dbReference type="NCBI Taxonomy" id="412755"/>
    <lineage>
        <taxon>unclassified sequences</taxon>
        <taxon>metagenomes</taxon>
        <taxon>ecological metagenomes</taxon>
    </lineage>
</organism>
<feature type="domain" description="Cysteine-rich" evidence="6">
    <location>
        <begin position="3"/>
        <end position="89"/>
    </location>
</feature>
<evidence type="ECO:0000256" key="1">
    <source>
        <dbReference type="ARBA" id="ARBA00022485"/>
    </source>
</evidence>
<name>X1BR04_9ZZZZ</name>
<evidence type="ECO:0000256" key="4">
    <source>
        <dbReference type="ARBA" id="ARBA00023004"/>
    </source>
</evidence>
<dbReference type="EMBL" id="BART01026548">
    <property type="protein sequence ID" value="GAG98194.1"/>
    <property type="molecule type" value="Genomic_DNA"/>
</dbReference>
<dbReference type="GO" id="GO:0046872">
    <property type="term" value="F:metal ion binding"/>
    <property type="evidence" value="ECO:0007669"/>
    <property type="project" value="UniProtKB-KW"/>
</dbReference>
<keyword evidence="2" id="KW-0479">Metal-binding</keyword>
<dbReference type="AlphaFoldDB" id="X1BR04"/>
<dbReference type="GO" id="GO:0051539">
    <property type="term" value="F:4 iron, 4 sulfur cluster binding"/>
    <property type="evidence" value="ECO:0007669"/>
    <property type="project" value="UniProtKB-KW"/>
</dbReference>
<reference evidence="7" key="1">
    <citation type="journal article" date="2014" name="Front. Microbiol.">
        <title>High frequency of phylogenetically diverse reductive dehalogenase-homologous genes in deep subseafloor sedimentary metagenomes.</title>
        <authorList>
            <person name="Kawai M."/>
            <person name="Futagami T."/>
            <person name="Toyoda A."/>
            <person name="Takaki Y."/>
            <person name="Nishi S."/>
            <person name="Hori S."/>
            <person name="Arai W."/>
            <person name="Tsubouchi T."/>
            <person name="Morono Y."/>
            <person name="Uchiyama I."/>
            <person name="Ito T."/>
            <person name="Fujiyama A."/>
            <person name="Inagaki F."/>
            <person name="Takami H."/>
        </authorList>
    </citation>
    <scope>NUCLEOTIDE SEQUENCE</scope>
    <source>
        <strain evidence="7">Expedition CK06-06</strain>
    </source>
</reference>
<keyword evidence="4" id="KW-0408">Iron</keyword>
<proteinExistence type="predicted"/>
<accession>X1BR04</accession>